<dbReference type="RefSeq" id="WP_197644316.1">
    <property type="nucleotide sequence ID" value="NZ_JAEACP010000011.1"/>
</dbReference>
<evidence type="ECO:0000256" key="7">
    <source>
        <dbReference type="ARBA" id="ARBA00023056"/>
    </source>
</evidence>
<dbReference type="Pfam" id="PF00483">
    <property type="entry name" value="NTP_transferase"/>
    <property type="match status" value="1"/>
</dbReference>
<dbReference type="PANTHER" id="PTHR43523:SF2">
    <property type="entry name" value="GLUCOSE-1-PHOSPHATE ADENYLYLTRANSFERASE"/>
    <property type="match status" value="1"/>
</dbReference>
<proteinExistence type="inferred from homology"/>
<keyword evidence="6" id="KW-0067">ATP-binding</keyword>
<evidence type="ECO:0000313" key="12">
    <source>
        <dbReference type="Proteomes" id="UP001595445"/>
    </source>
</evidence>
<evidence type="ECO:0000256" key="1">
    <source>
        <dbReference type="ARBA" id="ARBA00010443"/>
    </source>
</evidence>
<evidence type="ECO:0000256" key="8">
    <source>
        <dbReference type="ARBA" id="ARBA00023277"/>
    </source>
</evidence>
<dbReference type="SUPFAM" id="SSF53448">
    <property type="entry name" value="Nucleotide-diphospho-sugar transferases"/>
    <property type="match status" value="1"/>
</dbReference>
<dbReference type="EMBL" id="JBHRSM010000010">
    <property type="protein sequence ID" value="MFC3085445.1"/>
    <property type="molecule type" value="Genomic_DNA"/>
</dbReference>
<dbReference type="PROSITE" id="PS00808">
    <property type="entry name" value="ADP_GLC_PYROPHOSPH_1"/>
    <property type="match status" value="1"/>
</dbReference>
<keyword evidence="8" id="KW-0119">Carbohydrate metabolism</keyword>
<dbReference type="Gene3D" id="3.90.550.10">
    <property type="entry name" value="Spore Coat Polysaccharide Biosynthesis Protein SpsA, Chain A"/>
    <property type="match status" value="1"/>
</dbReference>
<evidence type="ECO:0000256" key="6">
    <source>
        <dbReference type="ARBA" id="ARBA00022840"/>
    </source>
</evidence>
<evidence type="ECO:0000256" key="2">
    <source>
        <dbReference type="ARBA" id="ARBA00022600"/>
    </source>
</evidence>
<gene>
    <name evidence="11" type="ORF">ACFOD6_05220</name>
</gene>
<dbReference type="InterPro" id="IPR005835">
    <property type="entry name" value="NTP_transferase_dom"/>
</dbReference>
<reference evidence="12" key="1">
    <citation type="journal article" date="2019" name="Int. J. Syst. Evol. Microbiol.">
        <title>The Global Catalogue of Microorganisms (GCM) 10K type strain sequencing project: providing services to taxonomists for standard genome sequencing and annotation.</title>
        <authorList>
            <consortium name="The Broad Institute Genomics Platform"/>
            <consortium name="The Broad Institute Genome Sequencing Center for Infectious Disease"/>
            <person name="Wu L."/>
            <person name="Ma J."/>
        </authorList>
    </citation>
    <scope>NUCLEOTIDE SEQUENCE [LARGE SCALE GENOMIC DNA]</scope>
    <source>
        <strain evidence="12">KCTC 62102</strain>
    </source>
</reference>
<dbReference type="InterPro" id="IPR056818">
    <property type="entry name" value="GlmU/GlgC-like_hexapep"/>
</dbReference>
<keyword evidence="7" id="KW-0320">Glycogen biosynthesis</keyword>
<evidence type="ECO:0000256" key="5">
    <source>
        <dbReference type="ARBA" id="ARBA00022741"/>
    </source>
</evidence>
<evidence type="ECO:0000256" key="4">
    <source>
        <dbReference type="ARBA" id="ARBA00022695"/>
    </source>
</evidence>
<dbReference type="InterPro" id="IPR005836">
    <property type="entry name" value="ADP_Glu_pyroP_CS"/>
</dbReference>
<keyword evidence="4" id="KW-0548">Nucleotidyltransferase</keyword>
<feature type="domain" description="Nucleotidyl transferase" evidence="9">
    <location>
        <begin position="14"/>
        <end position="270"/>
    </location>
</feature>
<evidence type="ECO:0000259" key="10">
    <source>
        <dbReference type="Pfam" id="PF24894"/>
    </source>
</evidence>
<evidence type="ECO:0000259" key="9">
    <source>
        <dbReference type="Pfam" id="PF00483"/>
    </source>
</evidence>
<dbReference type="Proteomes" id="UP001595445">
    <property type="component" value="Unassembled WGS sequence"/>
</dbReference>
<comment type="caution">
    <text evidence="11">The sequence shown here is derived from an EMBL/GenBank/DDBJ whole genome shotgun (WGS) entry which is preliminary data.</text>
</comment>
<keyword evidence="3" id="KW-0808">Transferase</keyword>
<dbReference type="InterPro" id="IPR011831">
    <property type="entry name" value="ADP-Glc_PPase"/>
</dbReference>
<organism evidence="11 12">
    <name type="scientific">Tabrizicola soli</name>
    <dbReference type="NCBI Taxonomy" id="2185115"/>
    <lineage>
        <taxon>Bacteria</taxon>
        <taxon>Pseudomonadati</taxon>
        <taxon>Pseudomonadota</taxon>
        <taxon>Alphaproteobacteria</taxon>
        <taxon>Rhodobacterales</taxon>
        <taxon>Paracoccaceae</taxon>
        <taxon>Tabrizicola</taxon>
    </lineage>
</organism>
<keyword evidence="5" id="KW-0547">Nucleotide-binding</keyword>
<dbReference type="InterPro" id="IPR029044">
    <property type="entry name" value="Nucleotide-diphossugar_trans"/>
</dbReference>
<keyword evidence="2" id="KW-0321">Glycogen metabolism</keyword>
<feature type="domain" description="Glucose-1-phosphate adenylyltransferase/Bifunctional protein GlmU-like C-terminal hexapeptide" evidence="10">
    <location>
        <begin position="316"/>
        <end position="385"/>
    </location>
</feature>
<name>A0ABV7DRK6_9RHOB</name>
<dbReference type="PANTHER" id="PTHR43523">
    <property type="entry name" value="GLUCOSE-1-PHOSPHATE ADENYLYLTRANSFERASE-RELATED"/>
    <property type="match status" value="1"/>
</dbReference>
<evidence type="ECO:0000313" key="11">
    <source>
        <dbReference type="EMBL" id="MFC3085445.1"/>
    </source>
</evidence>
<evidence type="ECO:0000256" key="3">
    <source>
        <dbReference type="ARBA" id="ARBA00022679"/>
    </source>
</evidence>
<dbReference type="Gene3D" id="2.160.10.10">
    <property type="entry name" value="Hexapeptide repeat proteins"/>
    <property type="match status" value="1"/>
</dbReference>
<accession>A0ABV7DRK6</accession>
<comment type="similarity">
    <text evidence="1">Belongs to the bacterial/plant glucose-1-phosphate adenylyltransferase family.</text>
</comment>
<protein>
    <submittedName>
        <fullName evidence="11">Sugar phosphate nucleotidyltransferase</fullName>
    </submittedName>
</protein>
<dbReference type="Pfam" id="PF24894">
    <property type="entry name" value="Hexapep_GlmU"/>
    <property type="match status" value="1"/>
</dbReference>
<keyword evidence="12" id="KW-1185">Reference proteome</keyword>
<sequence length="416" mass="44591">MQVDTSAMPEAPVAVLLAGGRGSRLHELTEDLAKPAVAFGPRHRIVDFTLENLRRSGLGQVLVATQYCAGPLEDYLNRCWRPVFGTGLRLRRAAGRGMVGRSYEGTADAVWKNAAEIDALSPREVVVLSADHVYAMDYGPMIAAHRASGAAVTIAADVVPLAEARAFGCVEATAAGRILAFAEKPRTPPAMAGDPGRTLVSMGIYVFDWAWLRERLRRDAADRTSAHDFGHDILPGAVAQGEAQVFRSEGPGGRPFYWRDVGTLDAFRETWLAFEAGPPCPVPESAGLGLRARGVTDPRVAAALRQADAALDDEGSVVPLAGRRAERAELVASVVMPGARLAEGCRLRRVILAPGVRLTEGMVIGHDPQEDARWFRVTPGGTTLVTPQMLARRAMMMPGQLPLAPRPPMAQEPATC</sequence>